<accession>A0A518DMQ2</accession>
<evidence type="ECO:0000313" key="2">
    <source>
        <dbReference type="Proteomes" id="UP000317648"/>
    </source>
</evidence>
<dbReference type="InterPro" id="IPR029024">
    <property type="entry name" value="TerB-like"/>
</dbReference>
<dbReference type="OrthoDB" id="5509086at2"/>
<name>A0A518DMQ2_9BACT</name>
<evidence type="ECO:0000313" key="1">
    <source>
        <dbReference type="EMBL" id="QDU93116.1"/>
    </source>
</evidence>
<proteinExistence type="predicted"/>
<dbReference type="Proteomes" id="UP000317648">
    <property type="component" value="Chromosome"/>
</dbReference>
<dbReference type="KEGG" id="lcre:Pla8534_08950"/>
<sequence length="187" mass="20488">MTDNNFDRRRNALEETFFGKRNYELLEQMRQQLSQQEQRDALSAASGVTDAAVLDHLVACSIEPATLAAIAIVPLVQVAWADGSVQKAERDAVMKAAAAAGVQTGDPSSVLLEHWLTEKPGDELFLAWQEYIGALGERMDTRARQIIRDDIVTRTRQVASAAGGFLGMQKISAPEQAVLDAIEKTFD</sequence>
<reference evidence="1 2" key="1">
    <citation type="submission" date="2019-02" db="EMBL/GenBank/DDBJ databases">
        <title>Deep-cultivation of Planctomycetes and their phenomic and genomic characterization uncovers novel biology.</title>
        <authorList>
            <person name="Wiegand S."/>
            <person name="Jogler M."/>
            <person name="Boedeker C."/>
            <person name="Pinto D."/>
            <person name="Vollmers J."/>
            <person name="Rivas-Marin E."/>
            <person name="Kohn T."/>
            <person name="Peeters S.H."/>
            <person name="Heuer A."/>
            <person name="Rast P."/>
            <person name="Oberbeckmann S."/>
            <person name="Bunk B."/>
            <person name="Jeske O."/>
            <person name="Meyerdierks A."/>
            <person name="Storesund J.E."/>
            <person name="Kallscheuer N."/>
            <person name="Luecker S."/>
            <person name="Lage O.M."/>
            <person name="Pohl T."/>
            <person name="Merkel B.J."/>
            <person name="Hornburger P."/>
            <person name="Mueller R.-W."/>
            <person name="Bruemmer F."/>
            <person name="Labrenz M."/>
            <person name="Spormann A.M."/>
            <person name="Op den Camp H."/>
            <person name="Overmann J."/>
            <person name="Amann R."/>
            <person name="Jetten M.S.M."/>
            <person name="Mascher T."/>
            <person name="Medema M.H."/>
            <person name="Devos D.P."/>
            <person name="Kaster A.-K."/>
            <person name="Ovreas L."/>
            <person name="Rohde M."/>
            <person name="Galperin M.Y."/>
            <person name="Jogler C."/>
        </authorList>
    </citation>
    <scope>NUCLEOTIDE SEQUENCE [LARGE SCALE GENOMIC DNA]</scope>
    <source>
        <strain evidence="1 2">Pla85_3_4</strain>
    </source>
</reference>
<keyword evidence="2" id="KW-1185">Reference proteome</keyword>
<organism evidence="1 2">
    <name type="scientific">Lignipirellula cremea</name>
    <dbReference type="NCBI Taxonomy" id="2528010"/>
    <lineage>
        <taxon>Bacteria</taxon>
        <taxon>Pseudomonadati</taxon>
        <taxon>Planctomycetota</taxon>
        <taxon>Planctomycetia</taxon>
        <taxon>Pirellulales</taxon>
        <taxon>Pirellulaceae</taxon>
        <taxon>Lignipirellula</taxon>
    </lineage>
</organism>
<gene>
    <name evidence="1" type="ORF">Pla8534_08950</name>
</gene>
<protein>
    <recommendedName>
        <fullName evidence="3">Tellurite resistance protein TerB</fullName>
    </recommendedName>
</protein>
<dbReference type="AlphaFoldDB" id="A0A518DMQ2"/>
<evidence type="ECO:0008006" key="3">
    <source>
        <dbReference type="Google" id="ProtNLM"/>
    </source>
</evidence>
<dbReference type="SUPFAM" id="SSF158682">
    <property type="entry name" value="TerB-like"/>
    <property type="match status" value="1"/>
</dbReference>
<dbReference type="EMBL" id="CP036433">
    <property type="protein sequence ID" value="QDU93116.1"/>
    <property type="molecule type" value="Genomic_DNA"/>
</dbReference>
<dbReference type="RefSeq" id="WP_145049640.1">
    <property type="nucleotide sequence ID" value="NZ_CP036433.1"/>
</dbReference>